<gene>
    <name evidence="3" type="ORF">FY036_15785</name>
</gene>
<name>A0A5D4GPW6_9HYPH</name>
<dbReference type="GO" id="GO:0005694">
    <property type="term" value="C:chromosome"/>
    <property type="evidence" value="ECO:0007669"/>
    <property type="project" value="TreeGrafter"/>
</dbReference>
<reference evidence="3 4" key="2">
    <citation type="submission" date="2019-09" db="EMBL/GenBank/DDBJ databases">
        <title>Mesorhizobium sp. MaA-C15 isolated from Microcystis aeruginosa.</title>
        <authorList>
            <person name="Jeong S.E."/>
            <person name="Jin H.M."/>
            <person name="Jeon C.O."/>
        </authorList>
    </citation>
    <scope>NUCLEOTIDE SEQUENCE [LARGE SCALE GENOMIC DNA]</scope>
    <source>
        <strain evidence="3 4">MaA-C15</strain>
    </source>
</reference>
<sequence length="321" mass="34601">MAFLNKETVKRRKQFGRTEMFPPEGVRVGDRLREVGDVTSLASSMSVVGLENPIAVRMVKEGDSGYFQLVAGARRLAAAKSLGWDAIECHVYVNMTDDEAEALEIVENLERQDLTAAERKKWVKALAAAYGRMDAAVSGQDDPKLSSRGRKGEGRPKGVGAKVAEATGMSKRQINRILAEDKKPAKDDTPPTLPGHTSSKSRPPANEVEAAGLVTEGNTEEGHEEGTEAPNVTRFGEAKRKLEEAKRGSPLIARADHRDALFTAMMDACDKGGVPLSTKVGKTCAEAALRYFETVMRTPATEPDLADMESVADGKSTQTVG</sequence>
<keyword evidence="4" id="KW-1185">Reference proteome</keyword>
<evidence type="ECO:0000259" key="2">
    <source>
        <dbReference type="SMART" id="SM00470"/>
    </source>
</evidence>
<dbReference type="GO" id="GO:0007059">
    <property type="term" value="P:chromosome segregation"/>
    <property type="evidence" value="ECO:0007669"/>
    <property type="project" value="TreeGrafter"/>
</dbReference>
<dbReference type="Gene3D" id="3.90.1530.30">
    <property type="match status" value="1"/>
</dbReference>
<feature type="compositionally biased region" description="Basic and acidic residues" evidence="1">
    <location>
        <begin position="236"/>
        <end position="245"/>
    </location>
</feature>
<feature type="domain" description="ParB-like N-terminal" evidence="2">
    <location>
        <begin position="19"/>
        <end position="109"/>
    </location>
</feature>
<accession>A0A5D4GPW6</accession>
<dbReference type="SUPFAM" id="SSF110849">
    <property type="entry name" value="ParB/Sulfiredoxin"/>
    <property type="match status" value="1"/>
</dbReference>
<feature type="compositionally biased region" description="Basic and acidic residues" evidence="1">
    <location>
        <begin position="178"/>
        <end position="189"/>
    </location>
</feature>
<dbReference type="AlphaFoldDB" id="A0A5D4GPW6"/>
<dbReference type="EMBL" id="VSZS01000065">
    <property type="protein sequence ID" value="TYR30911.1"/>
    <property type="molecule type" value="Genomic_DNA"/>
</dbReference>
<protein>
    <recommendedName>
        <fullName evidence="2">ParB-like N-terminal domain-containing protein</fullName>
    </recommendedName>
</protein>
<dbReference type="PANTHER" id="PTHR33375:SF1">
    <property type="entry name" value="CHROMOSOME-PARTITIONING PROTEIN PARB-RELATED"/>
    <property type="match status" value="1"/>
</dbReference>
<dbReference type="SMART" id="SM00470">
    <property type="entry name" value="ParB"/>
    <property type="match status" value="1"/>
</dbReference>
<comment type="caution">
    <text evidence="3">The sequence shown here is derived from an EMBL/GenBank/DDBJ whole genome shotgun (WGS) entry which is preliminary data.</text>
</comment>
<organism evidence="3 4">
    <name type="scientific">Neoaquamicrobium microcysteis</name>
    <dbReference type="NCBI Taxonomy" id="2682781"/>
    <lineage>
        <taxon>Bacteria</taxon>
        <taxon>Pseudomonadati</taxon>
        <taxon>Pseudomonadota</taxon>
        <taxon>Alphaproteobacteria</taxon>
        <taxon>Hyphomicrobiales</taxon>
        <taxon>Phyllobacteriaceae</taxon>
        <taxon>Neoaquamicrobium</taxon>
    </lineage>
</organism>
<dbReference type="InterPro" id="IPR003115">
    <property type="entry name" value="ParB_N"/>
</dbReference>
<dbReference type="RefSeq" id="WP_148915712.1">
    <property type="nucleotide sequence ID" value="NZ_VSZS01000065.1"/>
</dbReference>
<evidence type="ECO:0000313" key="4">
    <source>
        <dbReference type="Proteomes" id="UP000323258"/>
    </source>
</evidence>
<evidence type="ECO:0000256" key="1">
    <source>
        <dbReference type="SAM" id="MobiDB-lite"/>
    </source>
</evidence>
<dbReference type="OrthoDB" id="8449249at2"/>
<feature type="compositionally biased region" description="Basic and acidic residues" evidence="1">
    <location>
        <begin position="141"/>
        <end position="156"/>
    </location>
</feature>
<dbReference type="Proteomes" id="UP000323258">
    <property type="component" value="Unassembled WGS sequence"/>
</dbReference>
<reference evidence="3 4" key="1">
    <citation type="submission" date="2019-08" db="EMBL/GenBank/DDBJ databases">
        <authorList>
            <person name="Seo Y.L."/>
        </authorList>
    </citation>
    <scope>NUCLEOTIDE SEQUENCE [LARGE SCALE GENOMIC DNA]</scope>
    <source>
        <strain evidence="3 4">MaA-C15</strain>
    </source>
</reference>
<dbReference type="Gene3D" id="1.10.10.2830">
    <property type="match status" value="1"/>
</dbReference>
<dbReference type="InterPro" id="IPR050336">
    <property type="entry name" value="Chromosome_partition/occlusion"/>
</dbReference>
<feature type="region of interest" description="Disordered" evidence="1">
    <location>
        <begin position="135"/>
        <end position="245"/>
    </location>
</feature>
<dbReference type="Pfam" id="PF02195">
    <property type="entry name" value="ParB_N"/>
    <property type="match status" value="1"/>
</dbReference>
<proteinExistence type="predicted"/>
<dbReference type="InterPro" id="IPR036086">
    <property type="entry name" value="ParB/Sulfiredoxin_sf"/>
</dbReference>
<evidence type="ECO:0000313" key="3">
    <source>
        <dbReference type="EMBL" id="TYR30911.1"/>
    </source>
</evidence>
<dbReference type="PANTHER" id="PTHR33375">
    <property type="entry name" value="CHROMOSOME-PARTITIONING PROTEIN PARB-RELATED"/>
    <property type="match status" value="1"/>
</dbReference>